<proteinExistence type="predicted"/>
<sequence length="75" mass="8482">MGLVLSCRISFRKSLHFFVARTKNIRIALHIFLMQKPGKPARIQGKTRNHKGCGSFTFMVELRGVEPLKMGLNPA</sequence>
<reference evidence="1" key="1">
    <citation type="journal article" date="2021" name="Proc. Natl. Acad. Sci. U.S.A.">
        <title>A Catalog of Tens of Thousands of Viruses from Human Metagenomes Reveals Hidden Associations with Chronic Diseases.</title>
        <authorList>
            <person name="Tisza M.J."/>
            <person name="Buck C.B."/>
        </authorList>
    </citation>
    <scope>NUCLEOTIDE SEQUENCE</scope>
    <source>
        <strain evidence="1">CtBeL15</strain>
    </source>
</reference>
<name>A0A8S5V029_9CAUD</name>
<protein>
    <submittedName>
        <fullName evidence="1">Uncharacterized protein</fullName>
    </submittedName>
</protein>
<accession>A0A8S5V029</accession>
<evidence type="ECO:0000313" key="1">
    <source>
        <dbReference type="EMBL" id="DAG00088.1"/>
    </source>
</evidence>
<dbReference type="EMBL" id="BK016176">
    <property type="protein sequence ID" value="DAG00088.1"/>
    <property type="molecule type" value="Genomic_DNA"/>
</dbReference>
<organism evidence="1">
    <name type="scientific">Siphoviridae sp. ctBeL15</name>
    <dbReference type="NCBI Taxonomy" id="2825374"/>
    <lineage>
        <taxon>Viruses</taxon>
        <taxon>Duplodnaviria</taxon>
        <taxon>Heunggongvirae</taxon>
        <taxon>Uroviricota</taxon>
        <taxon>Caudoviricetes</taxon>
    </lineage>
</organism>